<dbReference type="RefSeq" id="WP_305013909.1">
    <property type="nucleotide sequence ID" value="NZ_JAUQSX010000015.1"/>
</dbReference>
<protein>
    <submittedName>
        <fullName evidence="1">Uncharacterized protein</fullName>
    </submittedName>
</protein>
<name>A0ABT9AHB9_9BACT</name>
<sequence>MTGYKVSDEWLDFSGTVGLEIRSPLFDTASVPGTLSYPNTFADTPRNRRLLRFPATRSRQAGPVPVVEADYYIGGTLWRRGTLRYQEFDSKAREYVYQFEADADALASRLDGATLPDVVSAPEAVATAPETDDYVLAPVRNNTFYGEKNPDWGRVVNYFAPGAPTASVNNAAGPHRYALAPMLKVVPLLRRALGQYGYEVRGSWLDDAEIQQLVLYSTRALDSAAGPEPAVSFTLAEAAPNVRIADLLLALQQLFCLGFVFNPVRRQVSIVALRDVATAPAATRRTAGAYFKDVANATDGFLLAFAPDGNDELLKAAPWPELRIGGAKESIKPEADTLRMVREPDPLSPGRSWLVPAAGQAGQSPRLDFEQVDNRLEHLRFLFYRGLQADSTGALYPLASSGVVDYANLPVGRYALAWDGPAGLYQQWHKPWLDFRAAARIEERDMPLSVADFLSLDPTRKDLVQGLKFLWERISITAGGDGALSAATVTYHQIAS</sequence>
<gene>
    <name evidence="1" type="ORF">Q5H92_22950</name>
</gene>
<proteinExistence type="predicted"/>
<reference evidence="1" key="1">
    <citation type="submission" date="2023-07" db="EMBL/GenBank/DDBJ databases">
        <authorList>
            <person name="Kim M.K."/>
        </authorList>
    </citation>
    <scope>NUCLEOTIDE SEQUENCE</scope>
    <source>
        <strain evidence="1">M29</strain>
    </source>
</reference>
<organism evidence="1 2">
    <name type="scientific">Hymenobacter mellowenesis</name>
    <dbReference type="NCBI Taxonomy" id="3063995"/>
    <lineage>
        <taxon>Bacteria</taxon>
        <taxon>Pseudomonadati</taxon>
        <taxon>Bacteroidota</taxon>
        <taxon>Cytophagia</taxon>
        <taxon>Cytophagales</taxon>
        <taxon>Hymenobacteraceae</taxon>
        <taxon>Hymenobacter</taxon>
    </lineage>
</organism>
<dbReference type="Proteomes" id="UP001167796">
    <property type="component" value="Unassembled WGS sequence"/>
</dbReference>
<accession>A0ABT9AHB9</accession>
<dbReference type="EMBL" id="JAUQSX010000015">
    <property type="protein sequence ID" value="MDO7849241.1"/>
    <property type="molecule type" value="Genomic_DNA"/>
</dbReference>
<evidence type="ECO:0000313" key="2">
    <source>
        <dbReference type="Proteomes" id="UP001167796"/>
    </source>
</evidence>
<keyword evidence="2" id="KW-1185">Reference proteome</keyword>
<evidence type="ECO:0000313" key="1">
    <source>
        <dbReference type="EMBL" id="MDO7849241.1"/>
    </source>
</evidence>
<comment type="caution">
    <text evidence="1">The sequence shown here is derived from an EMBL/GenBank/DDBJ whole genome shotgun (WGS) entry which is preliminary data.</text>
</comment>